<dbReference type="NCBIfam" id="TIGR00229">
    <property type="entry name" value="sensory_box"/>
    <property type="match status" value="1"/>
</dbReference>
<dbReference type="PRINTS" id="PR00344">
    <property type="entry name" value="BCTRLSENSOR"/>
</dbReference>
<dbReference type="SMART" id="SM00448">
    <property type="entry name" value="REC"/>
    <property type="match status" value="1"/>
</dbReference>
<evidence type="ECO:0000259" key="7">
    <source>
        <dbReference type="PROSITE" id="PS50110"/>
    </source>
</evidence>
<dbReference type="Gene3D" id="3.30.565.10">
    <property type="entry name" value="Histidine kinase-like ATPase, C-terminal domain"/>
    <property type="match status" value="1"/>
</dbReference>
<dbReference type="InterPro" id="IPR000014">
    <property type="entry name" value="PAS"/>
</dbReference>
<dbReference type="SMART" id="SM00091">
    <property type="entry name" value="PAS"/>
    <property type="match status" value="2"/>
</dbReference>
<dbReference type="Proteomes" id="UP000503820">
    <property type="component" value="Unassembled WGS sequence"/>
</dbReference>
<proteinExistence type="predicted"/>
<dbReference type="Gene3D" id="3.40.50.2300">
    <property type="match status" value="2"/>
</dbReference>
<dbReference type="Pfam" id="PF08448">
    <property type="entry name" value="PAS_4"/>
    <property type="match status" value="1"/>
</dbReference>
<dbReference type="InterPro" id="IPR036890">
    <property type="entry name" value="HATPase_C_sf"/>
</dbReference>
<evidence type="ECO:0000259" key="8">
    <source>
        <dbReference type="PROSITE" id="PS50112"/>
    </source>
</evidence>
<dbReference type="EC" id="2.7.13.3" evidence="2"/>
<dbReference type="CDD" id="cd00130">
    <property type="entry name" value="PAS"/>
    <property type="match status" value="1"/>
</dbReference>
<keyword evidence="10" id="KW-0808">Transferase</keyword>
<dbReference type="InterPro" id="IPR003594">
    <property type="entry name" value="HATPase_dom"/>
</dbReference>
<gene>
    <name evidence="10" type="ORF">DSM19430T_16740</name>
</gene>
<dbReference type="AlphaFoldDB" id="A0A7J0BTE6"/>
<feature type="domain" description="Response regulatory" evidence="7">
    <location>
        <begin position="731"/>
        <end position="847"/>
    </location>
</feature>
<dbReference type="InterPro" id="IPR005467">
    <property type="entry name" value="His_kinase_dom"/>
</dbReference>
<name>A0A7J0BTE6_9BACT</name>
<dbReference type="SMART" id="SM00086">
    <property type="entry name" value="PAC"/>
    <property type="match status" value="1"/>
</dbReference>
<dbReference type="CDD" id="cd00082">
    <property type="entry name" value="HisKA"/>
    <property type="match status" value="1"/>
</dbReference>
<evidence type="ECO:0000256" key="3">
    <source>
        <dbReference type="ARBA" id="ARBA00022553"/>
    </source>
</evidence>
<dbReference type="SUPFAM" id="SSF55874">
    <property type="entry name" value="ATPase domain of HSP90 chaperone/DNA topoisomerase II/histidine kinase"/>
    <property type="match status" value="1"/>
</dbReference>
<dbReference type="SMART" id="SM00388">
    <property type="entry name" value="HisKA"/>
    <property type="match status" value="1"/>
</dbReference>
<dbReference type="SMART" id="SM00387">
    <property type="entry name" value="HATPase_c"/>
    <property type="match status" value="1"/>
</dbReference>
<dbReference type="InterPro" id="IPR004358">
    <property type="entry name" value="Sig_transdc_His_kin-like_C"/>
</dbReference>
<dbReference type="InterPro" id="IPR001789">
    <property type="entry name" value="Sig_transdc_resp-reg_receiver"/>
</dbReference>
<dbReference type="CDD" id="cd00156">
    <property type="entry name" value="REC"/>
    <property type="match status" value="2"/>
</dbReference>
<dbReference type="GO" id="GO:0000155">
    <property type="term" value="F:phosphorelay sensor kinase activity"/>
    <property type="evidence" value="ECO:0007669"/>
    <property type="project" value="InterPro"/>
</dbReference>
<dbReference type="InterPro" id="IPR001610">
    <property type="entry name" value="PAC"/>
</dbReference>
<dbReference type="Gene3D" id="3.30.450.20">
    <property type="entry name" value="PAS domain"/>
    <property type="match status" value="2"/>
</dbReference>
<feature type="region of interest" description="Disordered" evidence="5">
    <location>
        <begin position="1"/>
        <end position="24"/>
    </location>
</feature>
<reference evidence="10 11" key="1">
    <citation type="submission" date="2020-05" db="EMBL/GenBank/DDBJ databases">
        <title>Draft genome sequence of Desulfovibrio psychrotolerans JS1T.</title>
        <authorList>
            <person name="Ueno A."/>
            <person name="Tamazawa S."/>
            <person name="Tamamura S."/>
            <person name="Murakami T."/>
            <person name="Kiyama T."/>
            <person name="Inomata H."/>
            <person name="Amano Y."/>
            <person name="Miyakawa K."/>
            <person name="Tamaki H."/>
            <person name="Naganuma T."/>
            <person name="Kaneko K."/>
        </authorList>
    </citation>
    <scope>NUCLEOTIDE SEQUENCE [LARGE SCALE GENOMIC DNA]</scope>
    <source>
        <strain evidence="10 11">JS1</strain>
    </source>
</reference>
<dbReference type="SUPFAM" id="SSF55785">
    <property type="entry name" value="PYP-like sensor domain (PAS domain)"/>
    <property type="match status" value="2"/>
</dbReference>
<dbReference type="Gene3D" id="1.10.287.130">
    <property type="match status" value="1"/>
</dbReference>
<evidence type="ECO:0000256" key="4">
    <source>
        <dbReference type="PROSITE-ProRule" id="PRU00169"/>
    </source>
</evidence>
<dbReference type="InterPro" id="IPR013656">
    <property type="entry name" value="PAS_4"/>
</dbReference>
<dbReference type="PROSITE" id="PS50113">
    <property type="entry name" value="PAC"/>
    <property type="match status" value="1"/>
</dbReference>
<dbReference type="Pfam" id="PF00512">
    <property type="entry name" value="HisKA"/>
    <property type="match status" value="1"/>
</dbReference>
<evidence type="ECO:0000313" key="11">
    <source>
        <dbReference type="Proteomes" id="UP000503820"/>
    </source>
</evidence>
<comment type="caution">
    <text evidence="4">Lacks conserved residue(s) required for the propagation of feature annotation.</text>
</comment>
<dbReference type="Pfam" id="PF00072">
    <property type="entry name" value="Response_reg"/>
    <property type="match status" value="1"/>
</dbReference>
<dbReference type="PROSITE" id="PS50109">
    <property type="entry name" value="HIS_KIN"/>
    <property type="match status" value="1"/>
</dbReference>
<dbReference type="PROSITE" id="PS50112">
    <property type="entry name" value="PAS"/>
    <property type="match status" value="1"/>
</dbReference>
<dbReference type="PANTHER" id="PTHR43065:SF42">
    <property type="entry name" value="TWO-COMPONENT SENSOR PPRA"/>
    <property type="match status" value="1"/>
</dbReference>
<dbReference type="PROSITE" id="PS50110">
    <property type="entry name" value="RESPONSE_REGULATORY"/>
    <property type="match status" value="2"/>
</dbReference>
<evidence type="ECO:0000256" key="2">
    <source>
        <dbReference type="ARBA" id="ARBA00012438"/>
    </source>
</evidence>
<evidence type="ECO:0000259" key="6">
    <source>
        <dbReference type="PROSITE" id="PS50109"/>
    </source>
</evidence>
<keyword evidence="11" id="KW-1185">Reference proteome</keyword>
<comment type="caution">
    <text evidence="10">The sequence shown here is derived from an EMBL/GenBank/DDBJ whole genome shotgun (WGS) entry which is preliminary data.</text>
</comment>
<evidence type="ECO:0000256" key="1">
    <source>
        <dbReference type="ARBA" id="ARBA00000085"/>
    </source>
</evidence>
<dbReference type="InterPro" id="IPR035965">
    <property type="entry name" value="PAS-like_dom_sf"/>
</dbReference>
<dbReference type="InterPro" id="IPR003661">
    <property type="entry name" value="HisK_dim/P_dom"/>
</dbReference>
<accession>A0A7J0BTE6</accession>
<feature type="modified residue" description="4-aspartylphosphate" evidence="4">
    <location>
        <position position="782"/>
    </location>
</feature>
<protein>
    <recommendedName>
        <fullName evidence="2">histidine kinase</fullName>
        <ecNumber evidence="2">2.7.13.3</ecNumber>
    </recommendedName>
</protein>
<organism evidence="10 11">
    <name type="scientific">Desulfovibrio psychrotolerans</name>
    <dbReference type="NCBI Taxonomy" id="415242"/>
    <lineage>
        <taxon>Bacteria</taxon>
        <taxon>Pseudomonadati</taxon>
        <taxon>Thermodesulfobacteriota</taxon>
        <taxon>Desulfovibrionia</taxon>
        <taxon>Desulfovibrionales</taxon>
        <taxon>Desulfovibrionaceae</taxon>
        <taxon>Desulfovibrio</taxon>
    </lineage>
</organism>
<sequence>MRRTSAPAADSPLRNTHGGSAIFPPPGGAEAALRLLLSTLPDTDERLRIPKERLMGTRFSLLVVSDSEDLARALSSTLSTAGYDPAYTLVDNPMDLSMVLAEEPWDIVAAAADCPGLPWEDILALARSVRETMPVVLLLPDAAPELAREAVAAGVDDVLVQDDWRTSAAFVRILREGVRRKELSRLWDRLRGEERKYRGMIDNSVLGIFQCRPWGEIISANPSFARIFGFQDTAQMLRHYTRNSTRLDIVPEHREHMLTTIRTAGLVSGFETQAFRKDGSTFWVSVSARPILGESGEVAAIEGTVEDISERKGMEARIIRAKQEWEKTFDNVPDIIAILDGDLNLRRANRALSDRLGVHPRDIIGRHCADVLGLPRLSLLPELAARSALTALSEQNAAPADAEAEPATHRQSEEISIPALNGTFLVSLSPFSMDDNATPGSQNADSVHGSAGGTGIVLVAHEITRRKQLEAQLRQAHKMEAIGTLAGGIAHDFNNILGVMMGYTEMSLDEAERDTRLYRRLGEVLTAGRRARDLVHQILTFSRQEELDLQPLQLASIVKETVKLMRASLPSNIRIRLEVRDESSTIQANVSQMQQVLMNLCTNAAHAMRDKGGAMLVHLDRRRVADPAAEGFSTLAPGEYVMLSVTDSGYGIRPEIMENIFDPFFTTKKPDEGTGMGLALVHGIVQAHNGGITVRSKPEEGTRFDILFPVAQETPQRRVHPAPAAMQGMGKALIVDDEAPLAEVMGEMVERMGYEAVVFSDSGNALQHFLAQPHAFHLLITDQTMPGLTGGELARIVLKHRPDMQVILCTGFSEQLSPEEAKSMGIRQYLLKPVLRDDLRAALHALNGAAAT</sequence>
<keyword evidence="3 4" id="KW-0597">Phosphoprotein</keyword>
<dbReference type="Pfam" id="PF13426">
    <property type="entry name" value="PAS_9"/>
    <property type="match status" value="1"/>
</dbReference>
<keyword evidence="10" id="KW-0418">Kinase</keyword>
<dbReference type="EMBL" id="BLVP01000008">
    <property type="protein sequence ID" value="GFM36990.1"/>
    <property type="molecule type" value="Genomic_DNA"/>
</dbReference>
<feature type="domain" description="PAC" evidence="9">
    <location>
        <begin position="268"/>
        <end position="320"/>
    </location>
</feature>
<feature type="domain" description="PAS" evidence="8">
    <location>
        <begin position="321"/>
        <end position="366"/>
    </location>
</feature>
<evidence type="ECO:0000259" key="9">
    <source>
        <dbReference type="PROSITE" id="PS50113"/>
    </source>
</evidence>
<evidence type="ECO:0000313" key="10">
    <source>
        <dbReference type="EMBL" id="GFM36990.1"/>
    </source>
</evidence>
<dbReference type="SUPFAM" id="SSF52172">
    <property type="entry name" value="CheY-like"/>
    <property type="match status" value="2"/>
</dbReference>
<evidence type="ECO:0000256" key="5">
    <source>
        <dbReference type="SAM" id="MobiDB-lite"/>
    </source>
</evidence>
<dbReference type="SUPFAM" id="SSF47384">
    <property type="entry name" value="Homodimeric domain of signal transducing histidine kinase"/>
    <property type="match status" value="1"/>
</dbReference>
<dbReference type="Pfam" id="PF02518">
    <property type="entry name" value="HATPase_c"/>
    <property type="match status" value="1"/>
</dbReference>
<dbReference type="PANTHER" id="PTHR43065">
    <property type="entry name" value="SENSOR HISTIDINE KINASE"/>
    <property type="match status" value="1"/>
</dbReference>
<dbReference type="InterPro" id="IPR036097">
    <property type="entry name" value="HisK_dim/P_sf"/>
</dbReference>
<dbReference type="InterPro" id="IPR011006">
    <property type="entry name" value="CheY-like_superfamily"/>
</dbReference>
<comment type="catalytic activity">
    <reaction evidence="1">
        <text>ATP + protein L-histidine = ADP + protein N-phospho-L-histidine.</text>
        <dbReference type="EC" id="2.7.13.3"/>
    </reaction>
</comment>
<dbReference type="InterPro" id="IPR000700">
    <property type="entry name" value="PAS-assoc_C"/>
</dbReference>
<feature type="domain" description="Response regulatory" evidence="7">
    <location>
        <begin position="60"/>
        <end position="176"/>
    </location>
</feature>
<feature type="domain" description="Histidine kinase" evidence="6">
    <location>
        <begin position="488"/>
        <end position="712"/>
    </location>
</feature>